<dbReference type="PANTHER" id="PTHR31827">
    <property type="entry name" value="EMB|CAB89363.1"/>
    <property type="match status" value="1"/>
</dbReference>
<dbReference type="PANTHER" id="PTHR31827:SF1">
    <property type="entry name" value="EMB|CAB89363.1"/>
    <property type="match status" value="1"/>
</dbReference>
<sequence>MPSLLLSNKCEFHRNRRSCQFKGCHNQVFARNLCVRHGGKRLCIHPGCPSNARTAGCCARHGPATPKRTCSEVSCDNIAHRLGRCIRHGGGRPCKARACSTHARSGGYCWRHRPSIASLPASLVSEDLESPRWEALDTLDASILASVLEAVHPGCLVTPQGTPATSETSDFVVAL</sequence>
<evidence type="ECO:0000313" key="2">
    <source>
        <dbReference type="Proteomes" id="UP000030762"/>
    </source>
</evidence>
<dbReference type="InParanoid" id="T0R1K7"/>
<proteinExistence type="predicted"/>
<dbReference type="Proteomes" id="UP000030762">
    <property type="component" value="Unassembled WGS sequence"/>
</dbReference>
<organism evidence="1 2">
    <name type="scientific">Saprolegnia diclina (strain VS20)</name>
    <dbReference type="NCBI Taxonomy" id="1156394"/>
    <lineage>
        <taxon>Eukaryota</taxon>
        <taxon>Sar</taxon>
        <taxon>Stramenopiles</taxon>
        <taxon>Oomycota</taxon>
        <taxon>Saprolegniomycetes</taxon>
        <taxon>Saprolegniales</taxon>
        <taxon>Saprolegniaceae</taxon>
        <taxon>Saprolegnia</taxon>
    </lineage>
</organism>
<dbReference type="GeneID" id="19943595"/>
<dbReference type="RefSeq" id="XP_008606694.1">
    <property type="nucleotide sequence ID" value="XM_008608472.1"/>
</dbReference>
<dbReference type="VEuPathDB" id="FungiDB:SDRG_02868"/>
<evidence type="ECO:0000313" key="1">
    <source>
        <dbReference type="EMBL" id="EQC40220.1"/>
    </source>
</evidence>
<reference evidence="1 2" key="1">
    <citation type="submission" date="2012-04" db="EMBL/GenBank/DDBJ databases">
        <title>The Genome Sequence of Saprolegnia declina VS20.</title>
        <authorList>
            <consortium name="The Broad Institute Genome Sequencing Platform"/>
            <person name="Russ C."/>
            <person name="Nusbaum C."/>
            <person name="Tyler B."/>
            <person name="van West P."/>
            <person name="Dieguez-Uribeondo J."/>
            <person name="de Bruijn I."/>
            <person name="Tripathy S."/>
            <person name="Jiang R."/>
            <person name="Young S.K."/>
            <person name="Zeng Q."/>
            <person name="Gargeya S."/>
            <person name="Fitzgerald M."/>
            <person name="Haas B."/>
            <person name="Abouelleil A."/>
            <person name="Alvarado L."/>
            <person name="Arachchi H.M."/>
            <person name="Berlin A."/>
            <person name="Chapman S.B."/>
            <person name="Goldberg J."/>
            <person name="Griggs A."/>
            <person name="Gujja S."/>
            <person name="Hansen M."/>
            <person name="Howarth C."/>
            <person name="Imamovic A."/>
            <person name="Larimer J."/>
            <person name="McCowen C."/>
            <person name="Montmayeur A."/>
            <person name="Murphy C."/>
            <person name="Neiman D."/>
            <person name="Pearson M."/>
            <person name="Priest M."/>
            <person name="Roberts A."/>
            <person name="Saif S."/>
            <person name="Shea T."/>
            <person name="Sisk P."/>
            <person name="Sykes S."/>
            <person name="Wortman J."/>
            <person name="Nusbaum C."/>
            <person name="Birren B."/>
        </authorList>
    </citation>
    <scope>NUCLEOTIDE SEQUENCE [LARGE SCALE GENOMIC DNA]</scope>
    <source>
        <strain evidence="1 2">VS20</strain>
    </source>
</reference>
<keyword evidence="2" id="KW-1185">Reference proteome</keyword>
<dbReference type="EMBL" id="JH767137">
    <property type="protein sequence ID" value="EQC40220.1"/>
    <property type="molecule type" value="Genomic_DNA"/>
</dbReference>
<dbReference type="AlphaFoldDB" id="T0R1K7"/>
<dbReference type="OrthoDB" id="10309699at2759"/>
<name>T0R1K7_SAPDV</name>
<dbReference type="OMA" id="RACSTHA"/>
<dbReference type="STRING" id="1156394.T0R1K7"/>
<gene>
    <name evidence="1" type="ORF">SDRG_02868</name>
</gene>
<protein>
    <submittedName>
        <fullName evidence="1">Uncharacterized protein</fullName>
    </submittedName>
</protein>
<accession>T0R1K7</accession>